<dbReference type="Proteomes" id="UP000320314">
    <property type="component" value="Unassembled WGS sequence"/>
</dbReference>
<accession>A0A506U2G3</accession>
<name>A0A506U2G3_9HYPH</name>
<dbReference type="AlphaFoldDB" id="A0A506U2G3"/>
<comment type="caution">
    <text evidence="1">The sequence shown here is derived from an EMBL/GenBank/DDBJ whole genome shotgun (WGS) entry which is preliminary data.</text>
</comment>
<sequence length="210" mass="23868">MNAFAEPVPPFARYRRSNWQTFLRYSDQAVMYKTIFDDLKIAKYEEIVENGSLISGFMALLDLDASDFEGNQHVRPGMSAIQVEVKKYAAKKLKTKEHNADFLAWLREGEVTAEIEGYFERGDYGFWESGAAWHEFCSAAMLELQRLRETGLTDNEPLYVFPNATNEIPPPVPKLPGALKRMVDDAIVKCAERKRTSEDDPSWGSGDEEA</sequence>
<reference evidence="1 2" key="1">
    <citation type="submission" date="2019-06" db="EMBL/GenBank/DDBJ databases">
        <authorList>
            <person name="Li M."/>
        </authorList>
    </citation>
    <scope>NUCLEOTIDE SEQUENCE [LARGE SCALE GENOMIC DNA]</scope>
    <source>
        <strain evidence="1 2">BGMRC6574</strain>
    </source>
</reference>
<dbReference type="EMBL" id="VHLH01000020">
    <property type="protein sequence ID" value="TPW27566.1"/>
    <property type="molecule type" value="Genomic_DNA"/>
</dbReference>
<organism evidence="1 2">
    <name type="scientific">Pararhizobium mangrovi</name>
    <dbReference type="NCBI Taxonomy" id="2590452"/>
    <lineage>
        <taxon>Bacteria</taxon>
        <taxon>Pseudomonadati</taxon>
        <taxon>Pseudomonadota</taxon>
        <taxon>Alphaproteobacteria</taxon>
        <taxon>Hyphomicrobiales</taxon>
        <taxon>Rhizobiaceae</taxon>
        <taxon>Rhizobium/Agrobacterium group</taxon>
        <taxon>Pararhizobium</taxon>
    </lineage>
</organism>
<gene>
    <name evidence="1" type="ORF">FJU11_11290</name>
</gene>
<protein>
    <submittedName>
        <fullName evidence="1">Uncharacterized protein</fullName>
    </submittedName>
</protein>
<evidence type="ECO:0000313" key="2">
    <source>
        <dbReference type="Proteomes" id="UP000320314"/>
    </source>
</evidence>
<proteinExistence type="predicted"/>
<evidence type="ECO:0000313" key="1">
    <source>
        <dbReference type="EMBL" id="TPW27566.1"/>
    </source>
</evidence>
<keyword evidence="2" id="KW-1185">Reference proteome</keyword>